<evidence type="ECO:0000313" key="5">
    <source>
        <dbReference type="Proteomes" id="UP000027284"/>
    </source>
</evidence>
<dbReference type="Gene3D" id="3.90.950.10">
    <property type="match status" value="1"/>
</dbReference>
<dbReference type="Pfam" id="PF01725">
    <property type="entry name" value="Ham1p_like"/>
    <property type="match status" value="1"/>
</dbReference>
<keyword evidence="3" id="KW-0546">Nucleotide metabolism</keyword>
<protein>
    <recommendedName>
        <fullName evidence="6">Non-canonical purine NTP pyrophosphatase</fullName>
    </recommendedName>
</protein>
<comment type="similarity">
    <text evidence="1">Belongs to the HAM1 NTPase family.</text>
</comment>
<dbReference type="GO" id="GO:0009143">
    <property type="term" value="P:nucleoside triphosphate catabolic process"/>
    <property type="evidence" value="ECO:0007669"/>
    <property type="project" value="InterPro"/>
</dbReference>
<evidence type="ECO:0000313" key="4">
    <source>
        <dbReference type="EMBL" id="KDA53285.1"/>
    </source>
</evidence>
<gene>
    <name evidence="4" type="ORF">EG19_05920</name>
</gene>
<accession>A0A062XXQ1</accession>
<keyword evidence="2" id="KW-0378">Hydrolase</keyword>
<dbReference type="PANTHER" id="PTHR11067:SF9">
    <property type="entry name" value="INOSINE TRIPHOSPHATE PYROPHOSPHATASE"/>
    <property type="match status" value="1"/>
</dbReference>
<evidence type="ECO:0008006" key="6">
    <source>
        <dbReference type="Google" id="ProtNLM"/>
    </source>
</evidence>
<dbReference type="GO" id="GO:0047429">
    <property type="term" value="F:nucleoside triphosphate diphosphatase activity"/>
    <property type="evidence" value="ECO:0007669"/>
    <property type="project" value="InterPro"/>
</dbReference>
<dbReference type="Proteomes" id="UP000027284">
    <property type="component" value="Unassembled WGS sequence"/>
</dbReference>
<dbReference type="InterPro" id="IPR002637">
    <property type="entry name" value="RdgB/HAM1"/>
</dbReference>
<evidence type="ECO:0000256" key="1">
    <source>
        <dbReference type="ARBA" id="ARBA00008023"/>
    </source>
</evidence>
<keyword evidence="5" id="KW-1185">Reference proteome</keyword>
<dbReference type="AlphaFoldDB" id="A0A062XXQ1"/>
<comment type="caution">
    <text evidence="4">The sequence shown here is derived from an EMBL/GenBank/DDBJ whole genome shotgun (WGS) entry which is preliminary data.</text>
</comment>
<organism evidence="4 5">
    <name type="scientific">Thermoanaerobaculum aquaticum</name>
    <dbReference type="NCBI Taxonomy" id="1312852"/>
    <lineage>
        <taxon>Bacteria</taxon>
        <taxon>Pseudomonadati</taxon>
        <taxon>Acidobacteriota</taxon>
        <taxon>Thermoanaerobaculia</taxon>
        <taxon>Thermoanaerobaculales</taxon>
        <taxon>Thermoanaerobaculaceae</taxon>
        <taxon>Thermoanaerobaculum</taxon>
    </lineage>
</organism>
<evidence type="ECO:0000256" key="3">
    <source>
        <dbReference type="ARBA" id="ARBA00023080"/>
    </source>
</evidence>
<dbReference type="InterPro" id="IPR029001">
    <property type="entry name" value="ITPase-like_fam"/>
</dbReference>
<dbReference type="GO" id="GO:0005737">
    <property type="term" value="C:cytoplasm"/>
    <property type="evidence" value="ECO:0007669"/>
    <property type="project" value="TreeGrafter"/>
</dbReference>
<dbReference type="STRING" id="1312852.EG19_05920"/>
<dbReference type="CDD" id="cd00515">
    <property type="entry name" value="HAM1"/>
    <property type="match status" value="1"/>
</dbReference>
<name>A0A062XXQ1_9BACT</name>
<evidence type="ECO:0000256" key="2">
    <source>
        <dbReference type="ARBA" id="ARBA00022801"/>
    </source>
</evidence>
<dbReference type="EMBL" id="JMFG01000023">
    <property type="protein sequence ID" value="KDA53285.1"/>
    <property type="molecule type" value="Genomic_DNA"/>
</dbReference>
<proteinExistence type="inferred from homology"/>
<dbReference type="PANTHER" id="PTHR11067">
    <property type="entry name" value="INOSINE TRIPHOSPHATE PYROPHOSPHATASE/HAM1 PROTEIN"/>
    <property type="match status" value="1"/>
</dbReference>
<sequence>MFVNLVFVTSSSEKHREAQAILGLPLERVGLDLPEWQGLDVEVLAKAKAKEAFSRLQRPVLVEDTSLELAALGGFPGPLVKWLLAAAGAQALPKILAAFPDKTAFAKTAAVVFDGQKLISALGLVRGTIVSEPRGSNGFGWDVVFAPDGACGKTYAELSLEEKNRISHRAQALRALRQALQDQGWTGA</sequence>
<reference evidence="4 5" key="1">
    <citation type="submission" date="2014-04" db="EMBL/GenBank/DDBJ databases">
        <title>The Genome Sequence of Thermoanaerobaculum aquaticum MP-01, The First Cultivated Group 23 Acidobacterium.</title>
        <authorList>
            <person name="Stamps B.W."/>
            <person name="Losey N.A."/>
            <person name="Lawson P.A."/>
            <person name="Stevenson B.S."/>
        </authorList>
    </citation>
    <scope>NUCLEOTIDE SEQUENCE [LARGE SCALE GENOMIC DNA]</scope>
    <source>
        <strain evidence="4 5">MP-01</strain>
    </source>
</reference>
<dbReference type="SUPFAM" id="SSF52972">
    <property type="entry name" value="ITPase-like"/>
    <property type="match status" value="1"/>
</dbReference>
<dbReference type="GO" id="GO:0009117">
    <property type="term" value="P:nucleotide metabolic process"/>
    <property type="evidence" value="ECO:0007669"/>
    <property type="project" value="UniProtKB-KW"/>
</dbReference>